<dbReference type="InterPro" id="IPR036397">
    <property type="entry name" value="RNaseH_sf"/>
</dbReference>
<evidence type="ECO:0008006" key="3">
    <source>
        <dbReference type="Google" id="ProtNLM"/>
    </source>
</evidence>
<accession>A0ABY7F8G2</accession>
<dbReference type="InterPro" id="IPR051077">
    <property type="entry name" value="Ca-dependent_lectin"/>
</dbReference>
<name>A0ABY7F8G2_MYAAR</name>
<reference evidence="1" key="1">
    <citation type="submission" date="2022-11" db="EMBL/GenBank/DDBJ databases">
        <title>Centuries of genome instability and evolution in soft-shell clam transmissible cancer (bioRxiv).</title>
        <authorList>
            <person name="Hart S.F.M."/>
            <person name="Yonemitsu M.A."/>
            <person name="Giersch R.M."/>
            <person name="Beal B.F."/>
            <person name="Arriagada G."/>
            <person name="Davis B.W."/>
            <person name="Ostrander E.A."/>
            <person name="Goff S.P."/>
            <person name="Metzger M.J."/>
        </authorList>
    </citation>
    <scope>NUCLEOTIDE SEQUENCE</scope>
    <source>
        <strain evidence="1">MELC-2E11</strain>
        <tissue evidence="1">Siphon/mantle</tissue>
    </source>
</reference>
<evidence type="ECO:0000313" key="2">
    <source>
        <dbReference type="Proteomes" id="UP001164746"/>
    </source>
</evidence>
<dbReference type="PANTHER" id="PTHR24024:SF18">
    <property type="entry name" value="SHORT-CHAIN COLLAGEN C4-LIKE"/>
    <property type="match status" value="1"/>
</dbReference>
<dbReference type="PANTHER" id="PTHR24024">
    <property type="entry name" value="PULMONARY SURFACTANT-ASSOCIATED PROTEIN A"/>
    <property type="match status" value="1"/>
</dbReference>
<gene>
    <name evidence="1" type="ORF">MAR_000291</name>
</gene>
<dbReference type="Gene3D" id="3.30.420.10">
    <property type="entry name" value="Ribonuclease H-like superfamily/Ribonuclease H"/>
    <property type="match status" value="1"/>
</dbReference>
<sequence length="536" mass="60260">DKASPHKSKIVKKGYGWEVLDHLPYSPDLSVPDFDMFPKLKEPLRGIRYDSLDELEWAKKVCVKCIKTAVPVAQVDINMAFLTWITLGLATLPPALCAEIGPSFDKFEYEFGVLKKLEQLERETKRLLEENNLQTSAISDLKEQIKKSKSIEDGSTYTRWEVLHFLVTAQRLYILDLLRGGAANYLCLTQQPSWNKYNDEEQAGGLVYGAEYEFYHRSRQHFCGRELLDEDPPCAVCRTERPTIIMIPGSRHCLDGWTMEYHGYLSSGSYDHTVATEYVCLDVDPEAVLGGKSGNDAKLFYLTEVRCGASSLCPPYVNGRELTCVRLHETITEQQTVINELQTIITGSKSKEVGSVYTRWGKSSCPCNGTETIYAGLVAGSHYSHRGAAANYLCLTQQPSWNKYDDKEQDGGLVHGAEYEFDLRSRKHFFGREITDEDPPCAVCRTERPTVIMIPGSRQCLDGWTMEYHGYLSTGHYDHDAASEYVCLDVDPEAILGGTSNNDGKLFYFTEVRCGSSSLCPPYVNGRELSCVVCSK</sequence>
<protein>
    <recommendedName>
        <fullName evidence="3">Short-chain collagen C4</fullName>
    </recommendedName>
</protein>
<dbReference type="EMBL" id="CP111022">
    <property type="protein sequence ID" value="WAR18453.1"/>
    <property type="molecule type" value="Genomic_DNA"/>
</dbReference>
<evidence type="ECO:0000313" key="1">
    <source>
        <dbReference type="EMBL" id="WAR18453.1"/>
    </source>
</evidence>
<dbReference type="Proteomes" id="UP001164746">
    <property type="component" value="Chromosome 11"/>
</dbReference>
<feature type="non-terminal residue" evidence="1">
    <location>
        <position position="536"/>
    </location>
</feature>
<organism evidence="1 2">
    <name type="scientific">Mya arenaria</name>
    <name type="common">Soft-shell clam</name>
    <dbReference type="NCBI Taxonomy" id="6604"/>
    <lineage>
        <taxon>Eukaryota</taxon>
        <taxon>Metazoa</taxon>
        <taxon>Spiralia</taxon>
        <taxon>Lophotrochozoa</taxon>
        <taxon>Mollusca</taxon>
        <taxon>Bivalvia</taxon>
        <taxon>Autobranchia</taxon>
        <taxon>Heteroconchia</taxon>
        <taxon>Euheterodonta</taxon>
        <taxon>Imparidentia</taxon>
        <taxon>Neoheterodontei</taxon>
        <taxon>Myida</taxon>
        <taxon>Myoidea</taxon>
        <taxon>Myidae</taxon>
        <taxon>Mya</taxon>
    </lineage>
</organism>
<keyword evidence="2" id="KW-1185">Reference proteome</keyword>
<proteinExistence type="predicted"/>